<evidence type="ECO:0000256" key="1">
    <source>
        <dbReference type="ARBA" id="ARBA00006515"/>
    </source>
</evidence>
<dbReference type="InterPro" id="IPR023210">
    <property type="entry name" value="NADP_OxRdtase_dom"/>
</dbReference>
<protein>
    <submittedName>
        <fullName evidence="5">L-glyceraldehyde 3-phosphate reductase</fullName>
    </submittedName>
</protein>
<keyword evidence="2" id="KW-0521">NADP</keyword>
<evidence type="ECO:0000256" key="3">
    <source>
        <dbReference type="ARBA" id="ARBA00023002"/>
    </source>
</evidence>
<feature type="domain" description="NADP-dependent oxidoreductase" evidence="4">
    <location>
        <begin position="31"/>
        <end position="332"/>
    </location>
</feature>
<evidence type="ECO:0000259" key="4">
    <source>
        <dbReference type="Pfam" id="PF00248"/>
    </source>
</evidence>
<reference evidence="5 6" key="1">
    <citation type="submission" date="2019-02" db="EMBL/GenBank/DDBJ databases">
        <title>Genomic Encyclopedia of Type Strains, Phase IV (KMG-IV): sequencing the most valuable type-strain genomes for metagenomic binning, comparative biology and taxonomic classification.</title>
        <authorList>
            <person name="Goeker M."/>
        </authorList>
    </citation>
    <scope>NUCLEOTIDE SEQUENCE [LARGE SCALE GENOMIC DNA]</scope>
    <source>
        <strain evidence="5 6">DSM 10617</strain>
    </source>
</reference>
<organism evidence="5 6">
    <name type="scientific">Sphaerotilus mobilis</name>
    <dbReference type="NCBI Taxonomy" id="47994"/>
    <lineage>
        <taxon>Bacteria</taxon>
        <taxon>Pseudomonadati</taxon>
        <taxon>Pseudomonadota</taxon>
        <taxon>Betaproteobacteria</taxon>
        <taxon>Burkholderiales</taxon>
        <taxon>Sphaerotilaceae</taxon>
        <taxon>Sphaerotilus</taxon>
    </lineage>
</organism>
<dbReference type="InterPro" id="IPR036812">
    <property type="entry name" value="NAD(P)_OxRdtase_dom_sf"/>
</dbReference>
<dbReference type="AlphaFoldDB" id="A0A4Q7LSL4"/>
<dbReference type="GO" id="GO:0051596">
    <property type="term" value="P:methylglyoxal catabolic process"/>
    <property type="evidence" value="ECO:0007669"/>
    <property type="project" value="TreeGrafter"/>
</dbReference>
<evidence type="ECO:0000313" key="6">
    <source>
        <dbReference type="Proteomes" id="UP000293433"/>
    </source>
</evidence>
<evidence type="ECO:0000256" key="2">
    <source>
        <dbReference type="ARBA" id="ARBA00022857"/>
    </source>
</evidence>
<dbReference type="PANTHER" id="PTHR43150:SF4">
    <property type="entry name" value="L-GLYCERALDEHYDE 3-PHOSPHATE REDUCTASE"/>
    <property type="match status" value="1"/>
</dbReference>
<sequence>MNTSPWQAATDRYERLPYRRCGASGLKLGAVSLGLWHNFGDVDSLATQRETLRCAFDLGVTHIDLANNYGPPAGSAEVNFGRLLREDFAGLRDELIVSTKAGYRMGPGPYGDGGSRKYLLSSLDQSLQRMGLAYVDIFYHHRPDPDTPLEETMAALDHAVRSGRALYVGLSNYPADRLREAAAILRQLGTPCLIHQPRYNLLDRACEPALLPALAEQGIGCIAFSPLAQGLLTDRYLGGAVPGDSRAAKGVGFLKPADLTPQRLRTIAALDNIARARGQKLAQMALTWVLRHDAMTSVLIGASRPQQVRDAVEAAGAVALSADELAAIEAVLASA</sequence>
<dbReference type="GO" id="GO:0016491">
    <property type="term" value="F:oxidoreductase activity"/>
    <property type="evidence" value="ECO:0007669"/>
    <property type="project" value="UniProtKB-KW"/>
</dbReference>
<dbReference type="Gene3D" id="3.20.20.100">
    <property type="entry name" value="NADP-dependent oxidoreductase domain"/>
    <property type="match status" value="1"/>
</dbReference>
<keyword evidence="3" id="KW-0560">Oxidoreductase</keyword>
<dbReference type="InterPro" id="IPR005399">
    <property type="entry name" value="K_chnl_volt-dep_bsu_KCNAB-rel"/>
</dbReference>
<gene>
    <name evidence="5" type="ORF">EV685_1504</name>
</gene>
<dbReference type="OrthoDB" id="5488419at2"/>
<proteinExistence type="inferred from homology"/>
<keyword evidence="6" id="KW-1185">Reference proteome</keyword>
<comment type="similarity">
    <text evidence="1">Belongs to the shaker potassium channel beta subunit family.</text>
</comment>
<name>A0A4Q7LSL4_9BURK</name>
<dbReference type="SUPFAM" id="SSF51430">
    <property type="entry name" value="NAD(P)-linked oxidoreductase"/>
    <property type="match status" value="1"/>
</dbReference>
<dbReference type="EMBL" id="SGWV01000008">
    <property type="protein sequence ID" value="RZS56948.1"/>
    <property type="molecule type" value="Genomic_DNA"/>
</dbReference>
<dbReference type="PANTHER" id="PTHR43150">
    <property type="entry name" value="HYPERKINETIC, ISOFORM M"/>
    <property type="match status" value="1"/>
</dbReference>
<evidence type="ECO:0000313" key="5">
    <source>
        <dbReference type="EMBL" id="RZS56948.1"/>
    </source>
</evidence>
<dbReference type="Pfam" id="PF00248">
    <property type="entry name" value="Aldo_ket_red"/>
    <property type="match status" value="1"/>
</dbReference>
<dbReference type="RefSeq" id="WP_130481363.1">
    <property type="nucleotide sequence ID" value="NZ_SGWV01000008.1"/>
</dbReference>
<comment type="caution">
    <text evidence="5">The sequence shown here is derived from an EMBL/GenBank/DDBJ whole genome shotgun (WGS) entry which is preliminary data.</text>
</comment>
<accession>A0A4Q7LSL4</accession>
<dbReference type="Proteomes" id="UP000293433">
    <property type="component" value="Unassembled WGS sequence"/>
</dbReference>